<proteinExistence type="predicted"/>
<accession>A0ABP9H787</accession>
<keyword evidence="2" id="KW-1185">Reference proteome</keyword>
<organism evidence="1 2">
    <name type="scientific">Kineococcus glutinatus</name>
    <dbReference type="NCBI Taxonomy" id="1070872"/>
    <lineage>
        <taxon>Bacteria</taxon>
        <taxon>Bacillati</taxon>
        <taxon>Actinomycetota</taxon>
        <taxon>Actinomycetes</taxon>
        <taxon>Kineosporiales</taxon>
        <taxon>Kineosporiaceae</taxon>
        <taxon>Kineococcus</taxon>
    </lineage>
</organism>
<comment type="caution">
    <text evidence="1">The sequence shown here is derived from an EMBL/GenBank/DDBJ whole genome shotgun (WGS) entry which is preliminary data.</text>
</comment>
<gene>
    <name evidence="1" type="ORF">GCM10023225_02820</name>
</gene>
<evidence type="ECO:0000313" key="2">
    <source>
        <dbReference type="Proteomes" id="UP001501195"/>
    </source>
</evidence>
<dbReference type="RefSeq" id="WP_345710516.1">
    <property type="nucleotide sequence ID" value="NZ_BAABIL010000021.1"/>
</dbReference>
<reference evidence="2" key="1">
    <citation type="journal article" date="2019" name="Int. J. Syst. Evol. Microbiol.">
        <title>The Global Catalogue of Microorganisms (GCM) 10K type strain sequencing project: providing services to taxonomists for standard genome sequencing and annotation.</title>
        <authorList>
            <consortium name="The Broad Institute Genomics Platform"/>
            <consortium name="The Broad Institute Genome Sequencing Center for Infectious Disease"/>
            <person name="Wu L."/>
            <person name="Ma J."/>
        </authorList>
    </citation>
    <scope>NUCLEOTIDE SEQUENCE [LARGE SCALE GENOMIC DNA]</scope>
    <source>
        <strain evidence="2">JCM 18126</strain>
    </source>
</reference>
<sequence>MTTTTAAPGAARPAVIADGARARGLTEPTVLDWLTEMSAVVGPERMLAAWSQATVATGAHGMALPVEQLQVVGQWLVDNATDAPVRMAARSCLARLRTYQVLARTRSAR</sequence>
<name>A0ABP9H787_9ACTN</name>
<evidence type="ECO:0000313" key="1">
    <source>
        <dbReference type="EMBL" id="GAA4962669.1"/>
    </source>
</evidence>
<protein>
    <submittedName>
        <fullName evidence="1">Uncharacterized protein</fullName>
    </submittedName>
</protein>
<dbReference type="EMBL" id="BAABIL010000021">
    <property type="protein sequence ID" value="GAA4962669.1"/>
    <property type="molecule type" value="Genomic_DNA"/>
</dbReference>
<dbReference type="Proteomes" id="UP001501195">
    <property type="component" value="Unassembled WGS sequence"/>
</dbReference>